<sequence length="299" mass="32957">MSATNGTSFPLLDPAQVASALAAPPFVSIDGVFNIRDFGAGYATTTGTSSVKPLRLFRSGELARITDTGIDQLRSLGIQRVFDLRVDSEIAKYGTASKSIQGVDLVRVPIIQDPWRPSEVPQRLKEFEQNATDAFLQSYKQVLLSGSTSLERILVHLRDEPDVPCLIHCTAGKDRTGVFAAAILMLLGARDEHIITDYALTEVGLQPALPMLAIRFKNDPIFRENWTGTVAMGSSKYGPSSAHSVRCPADAYLLTCRAESMRAFIDHIRQEYGDIEGYIRKHTKLTDDDLRCIRENLLA</sequence>
<name>A0AAD7TN43_9APHY</name>
<dbReference type="Proteomes" id="UP001215151">
    <property type="component" value="Unassembled WGS sequence"/>
</dbReference>
<gene>
    <name evidence="2" type="ORF">ONZ51_g8501</name>
</gene>
<dbReference type="AlphaFoldDB" id="A0AAD7TN43"/>
<evidence type="ECO:0000313" key="2">
    <source>
        <dbReference type="EMBL" id="KAJ8472465.1"/>
    </source>
</evidence>
<organism evidence="2 3">
    <name type="scientific">Trametes cubensis</name>
    <dbReference type="NCBI Taxonomy" id="1111947"/>
    <lineage>
        <taxon>Eukaryota</taxon>
        <taxon>Fungi</taxon>
        <taxon>Dikarya</taxon>
        <taxon>Basidiomycota</taxon>
        <taxon>Agaricomycotina</taxon>
        <taxon>Agaricomycetes</taxon>
        <taxon>Polyporales</taxon>
        <taxon>Polyporaceae</taxon>
        <taxon>Trametes</taxon>
    </lineage>
</organism>
<keyword evidence="3" id="KW-1185">Reference proteome</keyword>
<reference evidence="2" key="1">
    <citation type="submission" date="2022-11" db="EMBL/GenBank/DDBJ databases">
        <title>Genome Sequence of Cubamyces cubensis.</title>
        <authorList>
            <person name="Buettner E."/>
        </authorList>
    </citation>
    <scope>NUCLEOTIDE SEQUENCE</scope>
    <source>
        <strain evidence="2">MPL-01</strain>
    </source>
</reference>
<comment type="caution">
    <text evidence="2">The sequence shown here is derived from an EMBL/GenBank/DDBJ whole genome shotgun (WGS) entry which is preliminary data.</text>
</comment>
<dbReference type="GO" id="GO:0004721">
    <property type="term" value="F:phosphoprotein phosphatase activity"/>
    <property type="evidence" value="ECO:0007669"/>
    <property type="project" value="InterPro"/>
</dbReference>
<dbReference type="SUPFAM" id="SSF52799">
    <property type="entry name" value="(Phosphotyrosine protein) phosphatases II"/>
    <property type="match status" value="1"/>
</dbReference>
<protein>
    <recommendedName>
        <fullName evidence="1">Tyrosine specific protein phosphatases domain-containing protein</fullName>
    </recommendedName>
</protein>
<dbReference type="PANTHER" id="PTHR31126:SF1">
    <property type="entry name" value="TYROSINE SPECIFIC PROTEIN PHOSPHATASES DOMAIN-CONTAINING PROTEIN"/>
    <property type="match status" value="1"/>
</dbReference>
<evidence type="ECO:0000259" key="1">
    <source>
        <dbReference type="PROSITE" id="PS50056"/>
    </source>
</evidence>
<dbReference type="PROSITE" id="PS00383">
    <property type="entry name" value="TYR_PHOSPHATASE_1"/>
    <property type="match status" value="1"/>
</dbReference>
<dbReference type="Gene3D" id="3.90.190.10">
    <property type="entry name" value="Protein tyrosine phosphatase superfamily"/>
    <property type="match status" value="1"/>
</dbReference>
<dbReference type="EMBL" id="JAPEVG010000258">
    <property type="protein sequence ID" value="KAJ8472465.1"/>
    <property type="molecule type" value="Genomic_DNA"/>
</dbReference>
<dbReference type="PANTHER" id="PTHR31126">
    <property type="entry name" value="TYROSINE-PROTEIN PHOSPHATASE"/>
    <property type="match status" value="1"/>
</dbReference>
<dbReference type="InterPro" id="IPR026893">
    <property type="entry name" value="Tyr/Ser_Pase_IphP-type"/>
</dbReference>
<evidence type="ECO:0000313" key="3">
    <source>
        <dbReference type="Proteomes" id="UP001215151"/>
    </source>
</evidence>
<feature type="domain" description="Tyrosine specific protein phosphatases" evidence="1">
    <location>
        <begin position="133"/>
        <end position="185"/>
    </location>
</feature>
<accession>A0AAD7TN43</accession>
<proteinExistence type="predicted"/>
<dbReference type="InterPro" id="IPR000387">
    <property type="entry name" value="Tyr_Pase_dom"/>
</dbReference>
<dbReference type="Pfam" id="PF13350">
    <property type="entry name" value="Y_phosphatase3"/>
    <property type="match status" value="1"/>
</dbReference>
<dbReference type="PROSITE" id="PS50056">
    <property type="entry name" value="TYR_PHOSPHATASE_2"/>
    <property type="match status" value="1"/>
</dbReference>
<dbReference type="InterPro" id="IPR029021">
    <property type="entry name" value="Prot-tyrosine_phosphatase-like"/>
</dbReference>
<dbReference type="InterPro" id="IPR016130">
    <property type="entry name" value="Tyr_Pase_AS"/>
</dbReference>